<keyword evidence="3 9" id="KW-0812">Transmembrane</keyword>
<keyword evidence="4 10" id="KW-1133">Transmembrane helix</keyword>
<evidence type="ECO:0000256" key="8">
    <source>
        <dbReference type="ARBA" id="ARBA00023224"/>
    </source>
</evidence>
<evidence type="ECO:0000313" key="13">
    <source>
        <dbReference type="Proteomes" id="UP001154078"/>
    </source>
</evidence>
<comment type="similarity">
    <text evidence="2 9">Belongs to the G-protein coupled receptor 1 family.</text>
</comment>
<dbReference type="EMBL" id="OV121135">
    <property type="protein sequence ID" value="CAH0555244.1"/>
    <property type="molecule type" value="Genomic_DNA"/>
</dbReference>
<dbReference type="GO" id="GO:0005886">
    <property type="term" value="C:plasma membrane"/>
    <property type="evidence" value="ECO:0007669"/>
    <property type="project" value="TreeGrafter"/>
</dbReference>
<dbReference type="PROSITE" id="PS50262">
    <property type="entry name" value="G_PROTEIN_RECEP_F1_2"/>
    <property type="match status" value="1"/>
</dbReference>
<evidence type="ECO:0000256" key="7">
    <source>
        <dbReference type="ARBA" id="ARBA00023170"/>
    </source>
</evidence>
<proteinExistence type="inferred from homology"/>
<evidence type="ECO:0000256" key="2">
    <source>
        <dbReference type="ARBA" id="ARBA00010663"/>
    </source>
</evidence>
<dbReference type="InterPro" id="IPR017452">
    <property type="entry name" value="GPCR_Rhodpsn_7TM"/>
</dbReference>
<dbReference type="Proteomes" id="UP001154078">
    <property type="component" value="Chromosome 4"/>
</dbReference>
<feature type="transmembrane region" description="Helical" evidence="10">
    <location>
        <begin position="105"/>
        <end position="129"/>
    </location>
</feature>
<dbReference type="PRINTS" id="PR00237">
    <property type="entry name" value="GPCRRHODOPSN"/>
</dbReference>
<dbReference type="AlphaFoldDB" id="A0A9P0B580"/>
<keyword evidence="5 9" id="KW-0297">G-protein coupled receptor</keyword>
<keyword evidence="6 10" id="KW-0472">Membrane</keyword>
<organism evidence="12 13">
    <name type="scientific">Brassicogethes aeneus</name>
    <name type="common">Rape pollen beetle</name>
    <name type="synonym">Meligethes aeneus</name>
    <dbReference type="NCBI Taxonomy" id="1431903"/>
    <lineage>
        <taxon>Eukaryota</taxon>
        <taxon>Metazoa</taxon>
        <taxon>Ecdysozoa</taxon>
        <taxon>Arthropoda</taxon>
        <taxon>Hexapoda</taxon>
        <taxon>Insecta</taxon>
        <taxon>Pterygota</taxon>
        <taxon>Neoptera</taxon>
        <taxon>Endopterygota</taxon>
        <taxon>Coleoptera</taxon>
        <taxon>Polyphaga</taxon>
        <taxon>Cucujiformia</taxon>
        <taxon>Nitidulidae</taxon>
        <taxon>Meligethinae</taxon>
        <taxon>Brassicogethes</taxon>
    </lineage>
</organism>
<dbReference type="SUPFAM" id="SSF81321">
    <property type="entry name" value="Family A G protein-coupled receptor-like"/>
    <property type="match status" value="1"/>
</dbReference>
<dbReference type="PROSITE" id="PS00237">
    <property type="entry name" value="G_PROTEIN_RECEP_F1_1"/>
    <property type="match status" value="1"/>
</dbReference>
<evidence type="ECO:0000256" key="9">
    <source>
        <dbReference type="RuleBase" id="RU000688"/>
    </source>
</evidence>
<evidence type="ECO:0000313" key="12">
    <source>
        <dbReference type="EMBL" id="CAH0555244.1"/>
    </source>
</evidence>
<dbReference type="OrthoDB" id="10036964at2759"/>
<comment type="subcellular location">
    <subcellularLocation>
        <location evidence="1">Membrane</location>
        <topology evidence="1">Multi-pass membrane protein</topology>
    </subcellularLocation>
</comment>
<evidence type="ECO:0000256" key="4">
    <source>
        <dbReference type="ARBA" id="ARBA00022989"/>
    </source>
</evidence>
<dbReference type="InterPro" id="IPR000276">
    <property type="entry name" value="GPCR_Rhodpsn"/>
</dbReference>
<dbReference type="Gene3D" id="1.20.1070.10">
    <property type="entry name" value="Rhodopsin 7-helix transmembrane proteins"/>
    <property type="match status" value="1"/>
</dbReference>
<dbReference type="GO" id="GO:0004930">
    <property type="term" value="F:G protein-coupled receptor activity"/>
    <property type="evidence" value="ECO:0007669"/>
    <property type="project" value="UniProtKB-KW"/>
</dbReference>
<dbReference type="PANTHER" id="PTHR24243:SF233">
    <property type="entry name" value="THYROTROPIN-RELEASING HORMONE RECEPTOR"/>
    <property type="match status" value="1"/>
</dbReference>
<gene>
    <name evidence="12" type="ORF">MELIAE_LOCUS6657</name>
</gene>
<evidence type="ECO:0000256" key="5">
    <source>
        <dbReference type="ARBA" id="ARBA00023040"/>
    </source>
</evidence>
<evidence type="ECO:0000256" key="3">
    <source>
        <dbReference type="ARBA" id="ARBA00022692"/>
    </source>
</evidence>
<evidence type="ECO:0000256" key="1">
    <source>
        <dbReference type="ARBA" id="ARBA00004141"/>
    </source>
</evidence>
<keyword evidence="8 9" id="KW-0807">Transducer</keyword>
<feature type="transmembrane region" description="Helical" evidence="10">
    <location>
        <begin position="198"/>
        <end position="219"/>
    </location>
</feature>
<dbReference type="Pfam" id="PF00001">
    <property type="entry name" value="7tm_1"/>
    <property type="match status" value="1"/>
</dbReference>
<protein>
    <recommendedName>
        <fullName evidence="11">G-protein coupled receptors family 1 profile domain-containing protein</fullName>
    </recommendedName>
</protein>
<feature type="transmembrane region" description="Helical" evidence="10">
    <location>
        <begin position="56"/>
        <end position="75"/>
    </location>
</feature>
<feature type="transmembrane region" description="Helical" evidence="10">
    <location>
        <begin position="14"/>
        <end position="35"/>
    </location>
</feature>
<sequence length="387" mass="44168">MNSGDRSAAEACKAVPFVELTVAHASVLTILAISFERYYAICKPLKAGYICTKARASLICLLAWLIAAVFTSPMLEIAEYKHIEYFDGTIVPACHTLANSFWPALYFLSSIFLFFIAPLIILMVLYCIIAKNLISNAATLVLNKHIDNYSIRARRQVILMLGTVVLSFFLCLIPFRVFTLWIIIVPEETINQLGIEKYYNILYFCRIMVYLNSAVNPILYNLMSSKFRTGFIVCSETRRPLHFKRSRNGTFSTTANSTRSSSTFRNSESYKVCYRPRNNSILIKNCTDSPDSIRSAESFSNSPKSNLKILKRSCLDDDFDGISNRSKKRMDATGEDMVFREKVIIYPHCQRNLDGYLSGKFNEIEERINLHQKFAKTNSKNEEESFV</sequence>
<keyword evidence="7 9" id="KW-0675">Receptor</keyword>
<keyword evidence="13" id="KW-1185">Reference proteome</keyword>
<dbReference type="PANTHER" id="PTHR24243">
    <property type="entry name" value="G-PROTEIN COUPLED RECEPTOR"/>
    <property type="match status" value="1"/>
</dbReference>
<accession>A0A9P0B580</accession>
<evidence type="ECO:0000256" key="6">
    <source>
        <dbReference type="ARBA" id="ARBA00023136"/>
    </source>
</evidence>
<evidence type="ECO:0000256" key="10">
    <source>
        <dbReference type="SAM" id="Phobius"/>
    </source>
</evidence>
<feature type="transmembrane region" description="Helical" evidence="10">
    <location>
        <begin position="157"/>
        <end position="186"/>
    </location>
</feature>
<evidence type="ECO:0000259" key="11">
    <source>
        <dbReference type="PROSITE" id="PS50262"/>
    </source>
</evidence>
<name>A0A9P0B580_BRAAE</name>
<feature type="domain" description="G-protein coupled receptors family 1 profile" evidence="11">
    <location>
        <begin position="1"/>
        <end position="220"/>
    </location>
</feature>
<reference evidence="12" key="1">
    <citation type="submission" date="2021-12" db="EMBL/GenBank/DDBJ databases">
        <authorList>
            <person name="King R."/>
        </authorList>
    </citation>
    <scope>NUCLEOTIDE SEQUENCE</scope>
</reference>